<feature type="non-terminal residue" evidence="2">
    <location>
        <position position="486"/>
    </location>
</feature>
<protein>
    <recommendedName>
        <fullName evidence="4">Tetratricopeptide repeat protein</fullName>
    </recommendedName>
</protein>
<accession>A0A2L0UCA5</accession>
<organism evidence="2 3">
    <name type="scientific">Arthrobacter agilis</name>
    <dbReference type="NCBI Taxonomy" id="37921"/>
    <lineage>
        <taxon>Bacteria</taxon>
        <taxon>Bacillati</taxon>
        <taxon>Actinomycetota</taxon>
        <taxon>Actinomycetes</taxon>
        <taxon>Micrococcales</taxon>
        <taxon>Micrococcaceae</taxon>
        <taxon>Arthrobacter</taxon>
    </lineage>
</organism>
<dbReference type="EMBL" id="CP024915">
    <property type="protein sequence ID" value="AUZ86847.1"/>
    <property type="molecule type" value="Genomic_DNA"/>
</dbReference>
<dbReference type="RefSeq" id="WP_208740716.1">
    <property type="nucleotide sequence ID" value="NZ_CP024915.1"/>
</dbReference>
<name>A0A2L0UCA5_9MICC</name>
<dbReference type="Gene3D" id="1.25.40.10">
    <property type="entry name" value="Tetratricopeptide repeat domain"/>
    <property type="match status" value="1"/>
</dbReference>
<evidence type="ECO:0000313" key="3">
    <source>
        <dbReference type="Proteomes" id="UP000239187"/>
    </source>
</evidence>
<sequence>MSEVVDLDVLSNRFEILAAQQRARDAVDLLEGQAAYHGDEPLYWALLGRALVMDQRFVDAEHAGRRAVELEPNAAGTQIILLLALLGQRRTDEAVALAWYVVEQHAEEPDAHYWLSRALLVRRRDHQDLVVAHQAARHALSLNADAAAFTQAAQTASLLDDDGEARALLAAGLAQFPQDRELLLLSGRIRGGERVVGPREELVGGILRMSPLDTSAEADLASSPLRWVRGRLFLLWYHVLAFALLAVVLLPVPVLVAVTLTAAGVHAALVVRSYRKLDAVLPGGYLREQLADPGRGRNSVAAGAVAAVLVLVGTVLAALHPDPGPGVGDGSLVLAAVVLAAGLLAVERALARLSVTGRSEDRRRQDYHLIRFGDNASSYRRYWLAALAGIVPVMVTANTGGDATAGAGMLAVGILWTVKTLDLLVHSRAVAGGENPWVTGAALSRAGKGRQAVRGRLLGARFLLIMLFVCFFTCSLGFGIFIGGFI</sequence>
<dbReference type="Proteomes" id="UP000239187">
    <property type="component" value="Chromosome"/>
</dbReference>
<dbReference type="AlphaFoldDB" id="A0A2L0UCA5"/>
<gene>
    <name evidence="2" type="ORF">CVO76_03715</name>
</gene>
<dbReference type="InterPro" id="IPR011990">
    <property type="entry name" value="TPR-like_helical_dom_sf"/>
</dbReference>
<proteinExistence type="predicted"/>
<feature type="transmembrane region" description="Helical" evidence="1">
    <location>
        <begin position="462"/>
        <end position="485"/>
    </location>
</feature>
<keyword evidence="1" id="KW-0472">Membrane</keyword>
<reference evidence="2 3" key="1">
    <citation type="submission" date="2017-11" db="EMBL/GenBank/DDBJ databases">
        <title>Draft genome of Arthrobacter agilis strain UMCV2, a plant growth-promoting rhizobacterium and biocontrol capacity of phytopathogenic fungi.</title>
        <authorList>
            <person name="Martinez-Camara R."/>
            <person name="Santoyo G."/>
            <person name="Moreno-Hagelsieb G."/>
            <person name="Valencia-Cantero E."/>
        </authorList>
    </citation>
    <scope>NUCLEOTIDE SEQUENCE [LARGE SCALE GENOMIC DNA]</scope>
    <source>
        <strain evidence="2 3">UMCV2</strain>
    </source>
</reference>
<evidence type="ECO:0008006" key="4">
    <source>
        <dbReference type="Google" id="ProtNLM"/>
    </source>
</evidence>
<dbReference type="SUPFAM" id="SSF48452">
    <property type="entry name" value="TPR-like"/>
    <property type="match status" value="1"/>
</dbReference>
<feature type="transmembrane region" description="Helical" evidence="1">
    <location>
        <begin position="232"/>
        <end position="250"/>
    </location>
</feature>
<feature type="transmembrane region" description="Helical" evidence="1">
    <location>
        <begin position="300"/>
        <end position="320"/>
    </location>
</feature>
<keyword evidence="1" id="KW-1133">Transmembrane helix</keyword>
<evidence type="ECO:0000256" key="1">
    <source>
        <dbReference type="SAM" id="Phobius"/>
    </source>
</evidence>
<feature type="transmembrane region" description="Helical" evidence="1">
    <location>
        <begin position="332"/>
        <end position="355"/>
    </location>
</feature>
<evidence type="ECO:0000313" key="2">
    <source>
        <dbReference type="EMBL" id="AUZ86847.1"/>
    </source>
</evidence>
<keyword evidence="1" id="KW-0812">Transmembrane</keyword>